<evidence type="ECO:0000256" key="1">
    <source>
        <dbReference type="SAM" id="SignalP"/>
    </source>
</evidence>
<dbReference type="EMBL" id="GGFM01012361">
    <property type="protein sequence ID" value="MBW33112.1"/>
    <property type="molecule type" value="Transcribed_RNA"/>
</dbReference>
<feature type="signal peptide" evidence="1">
    <location>
        <begin position="1"/>
        <end position="18"/>
    </location>
</feature>
<proteinExistence type="predicted"/>
<dbReference type="AlphaFoldDB" id="A0A2M3ZXB1"/>
<keyword evidence="1" id="KW-0732">Signal</keyword>
<accession>A0A2M3ZXB1</accession>
<reference evidence="2" key="1">
    <citation type="submission" date="2018-01" db="EMBL/GenBank/DDBJ databases">
        <title>An insight into the sialome of Amazonian anophelines.</title>
        <authorList>
            <person name="Ribeiro J.M."/>
            <person name="Scarpassa V."/>
            <person name="Calvo E."/>
        </authorList>
    </citation>
    <scope>NUCLEOTIDE SEQUENCE</scope>
    <source>
        <tissue evidence="2">Salivary glands</tissue>
    </source>
</reference>
<sequence length="119" mass="13186">MSLPVFLLFFCNSRFLRSFPTFPSLDVFRSLSRSFAAIAAAHWISKSYSSAAVGREARSQCLGWMVGMVISERQSIFEDGAASASIPIDALPLMPLLATNWPPSLLPCVFRGRRATLNW</sequence>
<feature type="chain" id="PRO_5014824426" evidence="1">
    <location>
        <begin position="19"/>
        <end position="119"/>
    </location>
</feature>
<organism evidence="2">
    <name type="scientific">Anopheles braziliensis</name>
    <dbReference type="NCBI Taxonomy" id="58242"/>
    <lineage>
        <taxon>Eukaryota</taxon>
        <taxon>Metazoa</taxon>
        <taxon>Ecdysozoa</taxon>
        <taxon>Arthropoda</taxon>
        <taxon>Hexapoda</taxon>
        <taxon>Insecta</taxon>
        <taxon>Pterygota</taxon>
        <taxon>Neoptera</taxon>
        <taxon>Endopterygota</taxon>
        <taxon>Diptera</taxon>
        <taxon>Nematocera</taxon>
        <taxon>Culicoidea</taxon>
        <taxon>Culicidae</taxon>
        <taxon>Anophelinae</taxon>
        <taxon>Anopheles</taxon>
    </lineage>
</organism>
<name>A0A2M3ZXB1_9DIPT</name>
<protein>
    <submittedName>
        <fullName evidence="2">Putative secreted peptide</fullName>
    </submittedName>
</protein>
<evidence type="ECO:0000313" key="2">
    <source>
        <dbReference type="EMBL" id="MBW33112.1"/>
    </source>
</evidence>